<reference evidence="2" key="1">
    <citation type="journal article" date="2011" name="Plant Physiol.">
        <title>Comprehensive sequence analysis of 24,783 barley full-length cDNAs derived from 12 clone libraries.</title>
        <authorList>
            <person name="Matsumoto T."/>
            <person name="Tanaka T."/>
            <person name="Sakai H."/>
            <person name="Amano N."/>
            <person name="Kanamori H."/>
            <person name="Kurita K."/>
            <person name="Kikuta A."/>
            <person name="Kamiya K."/>
            <person name="Yamamoto M."/>
            <person name="Ikawa H."/>
            <person name="Fujii N."/>
            <person name="Hori K."/>
            <person name="Itoh T."/>
            <person name="Sato K."/>
        </authorList>
    </citation>
    <scope>NUCLEOTIDE SEQUENCE</scope>
    <source>
        <tissue evidence="2">Shoot and root</tissue>
    </source>
</reference>
<name>F2DQ85_HORVV</name>
<sequence>MNHDCRRSGNGGTETCLPVAQGWPTSPSKHNQARHHSGQGPREGPNLARRSSTKTRRGPPEDPSRAADISTRDPTSGVKYDAGKDKRATDCKMVQFPLSCKRCKDVRGFPRHLPKVSLLMQHCHRRPPVGQTSSRPAPVALATTLQAKTTFGQGEHVPLFPSKLAVVGSPPALA</sequence>
<protein>
    <submittedName>
        <fullName evidence="2">Predicted protein</fullName>
    </submittedName>
</protein>
<dbReference type="EMBL" id="AK366053">
    <property type="protein sequence ID" value="BAJ97256.1"/>
    <property type="molecule type" value="mRNA"/>
</dbReference>
<evidence type="ECO:0000256" key="1">
    <source>
        <dbReference type="SAM" id="MobiDB-lite"/>
    </source>
</evidence>
<organism evidence="2">
    <name type="scientific">Hordeum vulgare subsp. vulgare</name>
    <name type="common">Domesticated barley</name>
    <dbReference type="NCBI Taxonomy" id="112509"/>
    <lineage>
        <taxon>Eukaryota</taxon>
        <taxon>Viridiplantae</taxon>
        <taxon>Streptophyta</taxon>
        <taxon>Embryophyta</taxon>
        <taxon>Tracheophyta</taxon>
        <taxon>Spermatophyta</taxon>
        <taxon>Magnoliopsida</taxon>
        <taxon>Liliopsida</taxon>
        <taxon>Poales</taxon>
        <taxon>Poaceae</taxon>
        <taxon>BOP clade</taxon>
        <taxon>Pooideae</taxon>
        <taxon>Triticodae</taxon>
        <taxon>Triticeae</taxon>
        <taxon>Hordeinae</taxon>
        <taxon>Hordeum</taxon>
    </lineage>
</organism>
<evidence type="ECO:0000313" key="2">
    <source>
        <dbReference type="EMBL" id="BAJ97256.1"/>
    </source>
</evidence>
<accession>F2DQ85</accession>
<feature type="region of interest" description="Disordered" evidence="1">
    <location>
        <begin position="1"/>
        <end position="86"/>
    </location>
</feature>
<dbReference type="AlphaFoldDB" id="F2DQ85"/>
<proteinExistence type="evidence at transcript level"/>